<reference evidence="3 4" key="1">
    <citation type="submission" date="2018-11" db="EMBL/GenBank/DDBJ databases">
        <title>Genome sequence of Saitozyma podzolica DSM 27192.</title>
        <authorList>
            <person name="Aliyu H."/>
            <person name="Gorte O."/>
            <person name="Ochsenreither K."/>
        </authorList>
    </citation>
    <scope>NUCLEOTIDE SEQUENCE [LARGE SCALE GENOMIC DNA]</scope>
    <source>
        <strain evidence="3 4">DSM 27192</strain>
    </source>
</reference>
<evidence type="ECO:0000313" key="3">
    <source>
        <dbReference type="EMBL" id="RSH91918.1"/>
    </source>
</evidence>
<dbReference type="OrthoDB" id="5593278at2759"/>
<keyword evidence="2" id="KW-1133">Transmembrane helix</keyword>
<dbReference type="STRING" id="1890683.A0A427YLC0"/>
<dbReference type="EMBL" id="RSCD01000007">
    <property type="protein sequence ID" value="RSH91918.1"/>
    <property type="molecule type" value="Genomic_DNA"/>
</dbReference>
<organism evidence="3 4">
    <name type="scientific">Saitozyma podzolica</name>
    <dbReference type="NCBI Taxonomy" id="1890683"/>
    <lineage>
        <taxon>Eukaryota</taxon>
        <taxon>Fungi</taxon>
        <taxon>Dikarya</taxon>
        <taxon>Basidiomycota</taxon>
        <taxon>Agaricomycotina</taxon>
        <taxon>Tremellomycetes</taxon>
        <taxon>Tremellales</taxon>
        <taxon>Trimorphomycetaceae</taxon>
        <taxon>Saitozyma</taxon>
    </lineage>
</organism>
<evidence type="ECO:0000256" key="1">
    <source>
        <dbReference type="SAM" id="MobiDB-lite"/>
    </source>
</evidence>
<evidence type="ECO:0000256" key="2">
    <source>
        <dbReference type="SAM" id="Phobius"/>
    </source>
</evidence>
<accession>A0A427YLC0</accession>
<keyword evidence="2" id="KW-0812">Transmembrane</keyword>
<comment type="caution">
    <text evidence="3">The sequence shown here is derived from an EMBL/GenBank/DDBJ whole genome shotgun (WGS) entry which is preliminary data.</text>
</comment>
<sequence>MPKTNFLSLRLRIHHPPAPLQHPPLLMSCLLEESHIFPQSTSQLNAPNGPLPSPIPSFQLRRLVCDTPTELLVQTFDDRIFVVITQNGKVGCLVRSGTRSEARREFDTTWGAVAAVAAITAAAAAAPLTLLLALPDPSGFSEIYQDTSLTLLVSDTSVPTSLRPPPTSPLRPHIEPLVLLDFHPLLDPTTAPRSRSDSSPRLTPLAGIT</sequence>
<protein>
    <submittedName>
        <fullName evidence="3">Uncharacterized protein</fullName>
    </submittedName>
</protein>
<proteinExistence type="predicted"/>
<gene>
    <name evidence="3" type="ORF">EHS25_009288</name>
</gene>
<dbReference type="Proteomes" id="UP000279259">
    <property type="component" value="Unassembled WGS sequence"/>
</dbReference>
<evidence type="ECO:0000313" key="4">
    <source>
        <dbReference type="Proteomes" id="UP000279259"/>
    </source>
</evidence>
<feature type="transmembrane region" description="Helical" evidence="2">
    <location>
        <begin position="109"/>
        <end position="134"/>
    </location>
</feature>
<keyword evidence="2" id="KW-0472">Membrane</keyword>
<feature type="region of interest" description="Disordered" evidence="1">
    <location>
        <begin position="189"/>
        <end position="209"/>
    </location>
</feature>
<dbReference type="Gene3D" id="3.30.230.90">
    <property type="match status" value="1"/>
</dbReference>
<dbReference type="AlphaFoldDB" id="A0A427YLC0"/>
<name>A0A427YLC0_9TREE</name>
<feature type="compositionally biased region" description="Polar residues" evidence="1">
    <location>
        <begin position="191"/>
        <end position="201"/>
    </location>
</feature>
<dbReference type="PROSITE" id="PS51257">
    <property type="entry name" value="PROKAR_LIPOPROTEIN"/>
    <property type="match status" value="1"/>
</dbReference>
<keyword evidence="4" id="KW-1185">Reference proteome</keyword>
<dbReference type="InterPro" id="IPR053720">
    <property type="entry name" value="Psm_Assembly_Chaperone"/>
</dbReference>